<reference evidence="1" key="1">
    <citation type="submission" date="2023-03" db="EMBL/GenBank/DDBJ databases">
        <title>Massive genome expansion in bonnet fungi (Mycena s.s.) driven by repeated elements and novel gene families across ecological guilds.</title>
        <authorList>
            <consortium name="Lawrence Berkeley National Laboratory"/>
            <person name="Harder C.B."/>
            <person name="Miyauchi S."/>
            <person name="Viragh M."/>
            <person name="Kuo A."/>
            <person name="Thoen E."/>
            <person name="Andreopoulos B."/>
            <person name="Lu D."/>
            <person name="Skrede I."/>
            <person name="Drula E."/>
            <person name="Henrissat B."/>
            <person name="Morin E."/>
            <person name="Kohler A."/>
            <person name="Barry K."/>
            <person name="LaButti K."/>
            <person name="Morin E."/>
            <person name="Salamov A."/>
            <person name="Lipzen A."/>
            <person name="Mereny Z."/>
            <person name="Hegedus B."/>
            <person name="Baldrian P."/>
            <person name="Stursova M."/>
            <person name="Weitz H."/>
            <person name="Taylor A."/>
            <person name="Grigoriev I.V."/>
            <person name="Nagy L.G."/>
            <person name="Martin F."/>
            <person name="Kauserud H."/>
        </authorList>
    </citation>
    <scope>NUCLEOTIDE SEQUENCE</scope>
    <source>
        <strain evidence="1">CBHHK200</strain>
    </source>
</reference>
<protein>
    <submittedName>
        <fullName evidence="1">Uncharacterized protein</fullName>
    </submittedName>
</protein>
<evidence type="ECO:0000313" key="2">
    <source>
        <dbReference type="Proteomes" id="UP001218188"/>
    </source>
</evidence>
<accession>A0AAD6SZP9</accession>
<proteinExistence type="predicted"/>
<sequence>MAASQGDLNRVADDLPKLVPPIIPGTWHYALLYSNEVPRATDLAVIAQLEEARAPISSYRERHLAIISPVKSLLPAEVLWRDILLDFTVGLGCTTQQRAIVSAAMVIDAYVFKFLRLPALEELASVAHLQASLVRSLCPIRSLCFCGPPSTPTIVELLRRFPSITELAMIIDSNISRSTVAPHLHCISIGCEQTSKLHYPVYLEMITSRWREARWLLKSAAWFVDRGQLPDGDVLDNLHIPKEDDATEAMNVLVIYSKWV</sequence>
<evidence type="ECO:0000313" key="1">
    <source>
        <dbReference type="EMBL" id="KAJ7036644.1"/>
    </source>
</evidence>
<gene>
    <name evidence="1" type="ORF">C8F04DRAFT_1394212</name>
</gene>
<organism evidence="1 2">
    <name type="scientific">Mycena alexandri</name>
    <dbReference type="NCBI Taxonomy" id="1745969"/>
    <lineage>
        <taxon>Eukaryota</taxon>
        <taxon>Fungi</taxon>
        <taxon>Dikarya</taxon>
        <taxon>Basidiomycota</taxon>
        <taxon>Agaricomycotina</taxon>
        <taxon>Agaricomycetes</taxon>
        <taxon>Agaricomycetidae</taxon>
        <taxon>Agaricales</taxon>
        <taxon>Marasmiineae</taxon>
        <taxon>Mycenaceae</taxon>
        <taxon>Mycena</taxon>
    </lineage>
</organism>
<comment type="caution">
    <text evidence="1">The sequence shown here is derived from an EMBL/GenBank/DDBJ whole genome shotgun (WGS) entry which is preliminary data.</text>
</comment>
<dbReference type="EMBL" id="JARJCM010000042">
    <property type="protein sequence ID" value="KAJ7036644.1"/>
    <property type="molecule type" value="Genomic_DNA"/>
</dbReference>
<name>A0AAD6SZP9_9AGAR</name>
<dbReference type="Proteomes" id="UP001218188">
    <property type="component" value="Unassembled WGS sequence"/>
</dbReference>
<keyword evidence="2" id="KW-1185">Reference proteome</keyword>
<dbReference type="AlphaFoldDB" id="A0AAD6SZP9"/>